<name>D1AGQ6_SEBTE</name>
<dbReference type="EMBL" id="CP001739">
    <property type="protein sequence ID" value="ACZ10776.1"/>
    <property type="molecule type" value="Genomic_DNA"/>
</dbReference>
<organism evidence="1 2">
    <name type="scientific">Sebaldella termitidis (strain ATCC 33386 / NCTC 11300)</name>
    <dbReference type="NCBI Taxonomy" id="526218"/>
    <lineage>
        <taxon>Bacteria</taxon>
        <taxon>Fusobacteriati</taxon>
        <taxon>Fusobacteriota</taxon>
        <taxon>Fusobacteriia</taxon>
        <taxon>Fusobacteriales</taxon>
        <taxon>Leptotrichiaceae</taxon>
        <taxon>Sebaldella</taxon>
    </lineage>
</organism>
<accession>D1AGQ6</accession>
<dbReference type="RefSeq" id="WP_012863351.1">
    <property type="nucleotide sequence ID" value="NC_013517.1"/>
</dbReference>
<gene>
    <name evidence="1" type="ordered locus">Sterm_3943</name>
</gene>
<dbReference type="KEGG" id="str:Sterm_3943"/>
<proteinExistence type="predicted"/>
<reference evidence="1 2" key="2">
    <citation type="journal article" date="2010" name="Stand. Genomic Sci.">
        <title>Complete genome sequence of Sebaldella termitidis type strain (NCTC 11300).</title>
        <authorList>
            <person name="Harmon-Smith M."/>
            <person name="Celia L."/>
            <person name="Chertkov O."/>
            <person name="Lapidus A."/>
            <person name="Copeland A."/>
            <person name="Glavina Del Rio T."/>
            <person name="Nolan M."/>
            <person name="Lucas S."/>
            <person name="Tice H."/>
            <person name="Cheng J.F."/>
            <person name="Han C."/>
            <person name="Detter J.C."/>
            <person name="Bruce D."/>
            <person name="Goodwin L."/>
            <person name="Pitluck S."/>
            <person name="Pati A."/>
            <person name="Liolios K."/>
            <person name="Ivanova N."/>
            <person name="Mavromatis K."/>
            <person name="Mikhailova N."/>
            <person name="Chen A."/>
            <person name="Palaniappan K."/>
            <person name="Land M."/>
            <person name="Hauser L."/>
            <person name="Chang Y.J."/>
            <person name="Jeffries C.D."/>
            <person name="Brettin T."/>
            <person name="Goker M."/>
            <person name="Beck B."/>
            <person name="Bristow J."/>
            <person name="Eisen J.A."/>
            <person name="Markowitz V."/>
            <person name="Hugenholtz P."/>
            <person name="Kyrpides N.C."/>
            <person name="Klenk H.P."/>
            <person name="Chen F."/>
        </authorList>
    </citation>
    <scope>NUCLEOTIDE SEQUENCE [LARGE SCALE GENOMIC DNA]</scope>
    <source>
        <strain evidence="2">ATCC 33386 / NCTC 11300</strain>
    </source>
</reference>
<keyword evidence="2" id="KW-1185">Reference proteome</keyword>
<dbReference type="AlphaFoldDB" id="D1AGQ6"/>
<dbReference type="Proteomes" id="UP000000845">
    <property type="component" value="Chromosome"/>
</dbReference>
<protein>
    <submittedName>
        <fullName evidence="1">Uncharacterized protein</fullName>
    </submittedName>
</protein>
<dbReference type="HOGENOM" id="CLU_103342_0_0_0"/>
<sequence length="234" mass="26192">MKRYLLMLTLILGLVISCMPKEVALPNKNLKYEKGEITHKGKVYKGVVTYKGQPYTGKIATSAKEKLTSGWSGFINLKDGHLDGMTEVKNTKGEYTKFNVINSKFDGEYAAKMNKTGNVTIFFKDGRPESTKIEMKTLTTAIKQDFTIDVDGKINGEMTAYGSTIIFKDGAAEVNGMTMKLYLNDKNKIITEIYQGDKLIQKDEPKTSLVPELLEKLIFPTMINGEKMDMSLVI</sequence>
<reference evidence="2" key="1">
    <citation type="submission" date="2009-09" db="EMBL/GenBank/DDBJ databases">
        <title>The complete chromosome of Sebaldella termitidis ATCC 33386.</title>
        <authorList>
            <consortium name="US DOE Joint Genome Institute (JGI-PGF)"/>
            <person name="Lucas S."/>
            <person name="Copeland A."/>
            <person name="Lapidus A."/>
            <person name="Glavina del Rio T."/>
            <person name="Dalin E."/>
            <person name="Tice H."/>
            <person name="Bruce D."/>
            <person name="Goodwin L."/>
            <person name="Pitluck S."/>
            <person name="Kyrpides N."/>
            <person name="Mavromatis K."/>
            <person name="Ivanova N."/>
            <person name="Mikhailova N."/>
            <person name="Sims D."/>
            <person name="Meincke L."/>
            <person name="Brettin T."/>
            <person name="Detter J.C."/>
            <person name="Han C."/>
            <person name="Larimer F."/>
            <person name="Land M."/>
            <person name="Hauser L."/>
            <person name="Markowitz V."/>
            <person name="Cheng J.F."/>
            <person name="Hugenholtz P."/>
            <person name="Woyke T."/>
            <person name="Wu D."/>
            <person name="Eisen J.A."/>
        </authorList>
    </citation>
    <scope>NUCLEOTIDE SEQUENCE [LARGE SCALE GENOMIC DNA]</scope>
    <source>
        <strain evidence="2">ATCC 33386 / NCTC 11300</strain>
    </source>
</reference>
<dbReference type="STRING" id="526218.Sterm_3943"/>
<evidence type="ECO:0000313" key="1">
    <source>
        <dbReference type="EMBL" id="ACZ10776.1"/>
    </source>
</evidence>
<dbReference type="PROSITE" id="PS51257">
    <property type="entry name" value="PROKAR_LIPOPROTEIN"/>
    <property type="match status" value="1"/>
</dbReference>
<evidence type="ECO:0000313" key="2">
    <source>
        <dbReference type="Proteomes" id="UP000000845"/>
    </source>
</evidence>